<evidence type="ECO:0000259" key="1">
    <source>
        <dbReference type="Pfam" id="PF07714"/>
    </source>
</evidence>
<dbReference type="WBParaSite" id="nRc.2.0.1.t24366-RA">
    <property type="protein sequence ID" value="nRc.2.0.1.t24366-RA"/>
    <property type="gene ID" value="nRc.2.0.1.g24366"/>
</dbReference>
<dbReference type="AlphaFoldDB" id="A0A915JFQ1"/>
<dbReference type="InterPro" id="IPR011009">
    <property type="entry name" value="Kinase-like_dom_sf"/>
</dbReference>
<reference evidence="3" key="1">
    <citation type="submission" date="2022-11" db="UniProtKB">
        <authorList>
            <consortium name="WormBaseParasite"/>
        </authorList>
    </citation>
    <scope>IDENTIFICATION</scope>
</reference>
<dbReference type="Proteomes" id="UP000887565">
    <property type="component" value="Unplaced"/>
</dbReference>
<name>A0A915JFQ1_ROMCU</name>
<organism evidence="2 3">
    <name type="scientific">Romanomermis culicivorax</name>
    <name type="common">Nematode worm</name>
    <dbReference type="NCBI Taxonomy" id="13658"/>
    <lineage>
        <taxon>Eukaryota</taxon>
        <taxon>Metazoa</taxon>
        <taxon>Ecdysozoa</taxon>
        <taxon>Nematoda</taxon>
        <taxon>Enoplea</taxon>
        <taxon>Dorylaimia</taxon>
        <taxon>Mermithida</taxon>
        <taxon>Mermithoidea</taxon>
        <taxon>Mermithidae</taxon>
        <taxon>Romanomermis</taxon>
    </lineage>
</organism>
<keyword evidence="2" id="KW-1185">Reference proteome</keyword>
<accession>A0A915JFQ1</accession>
<protein>
    <submittedName>
        <fullName evidence="3">Serine-threonine/tyrosine-protein kinase catalytic domain-containing protein</fullName>
    </submittedName>
</protein>
<evidence type="ECO:0000313" key="3">
    <source>
        <dbReference type="WBParaSite" id="nRc.2.0.1.t24366-RA"/>
    </source>
</evidence>
<sequence length="229" mass="26420">VRTPVDDFNSLLYEDFFTNQQQKTGQQLQRKLQWLQHFVGERGAYSEDCALRSNLTESIDFLKKQQQRSSGNGVQSPLKSQIAEGCECNDFFSKKCEKCSDKTESYDLTNCGLFSPLGRRKETFSASWPLTGFHLNLGKWHGDVTIHRYHFEENFQDSKRINEFLEQIRTFAKIRHENIALFMGATIELPLLAVVTSVRKGDTLYDVVRCKRKKLSLPTKISIARQIAQ</sequence>
<dbReference type="SUPFAM" id="SSF56112">
    <property type="entry name" value="Protein kinase-like (PK-like)"/>
    <property type="match status" value="1"/>
</dbReference>
<evidence type="ECO:0000313" key="2">
    <source>
        <dbReference type="Proteomes" id="UP000887565"/>
    </source>
</evidence>
<dbReference type="Pfam" id="PF07714">
    <property type="entry name" value="PK_Tyr_Ser-Thr"/>
    <property type="match status" value="1"/>
</dbReference>
<dbReference type="InterPro" id="IPR001245">
    <property type="entry name" value="Ser-Thr/Tyr_kinase_cat_dom"/>
</dbReference>
<proteinExistence type="predicted"/>
<feature type="domain" description="Serine-threonine/tyrosine-protein kinase catalytic" evidence="1">
    <location>
        <begin position="156"/>
        <end position="229"/>
    </location>
</feature>
<dbReference type="Gene3D" id="1.10.510.10">
    <property type="entry name" value="Transferase(Phosphotransferase) domain 1"/>
    <property type="match status" value="1"/>
</dbReference>
<dbReference type="GO" id="GO:0004672">
    <property type="term" value="F:protein kinase activity"/>
    <property type="evidence" value="ECO:0007669"/>
    <property type="project" value="InterPro"/>
</dbReference>